<protein>
    <recommendedName>
        <fullName evidence="7">Methionine synthase</fullName>
        <ecNumber evidence="6">2.1.1.13</ecNumber>
    </recommendedName>
    <alternativeName>
        <fullName evidence="18">5-methyltetrahydrofolate--homocysteine methyltransferase</fullName>
    </alternativeName>
</protein>
<dbReference type="InterPro" id="IPR036589">
    <property type="entry name" value="HCY_dom_sf"/>
</dbReference>
<dbReference type="InterPro" id="IPR000489">
    <property type="entry name" value="Pterin-binding_dom"/>
</dbReference>
<keyword evidence="23" id="KW-1185">Reference proteome</keyword>
<evidence type="ECO:0000259" key="20">
    <source>
        <dbReference type="PROSITE" id="PS50970"/>
    </source>
</evidence>
<dbReference type="UniPathway" id="UPA00051">
    <property type="reaction ID" value="UER00081"/>
</dbReference>
<dbReference type="Proteomes" id="UP000253490">
    <property type="component" value="Unassembled WGS sequence"/>
</dbReference>
<dbReference type="GO" id="GO:0050667">
    <property type="term" value="P:homocysteine metabolic process"/>
    <property type="evidence" value="ECO:0007669"/>
    <property type="project" value="TreeGrafter"/>
</dbReference>
<sequence length="580" mass="63554">MDIIDKLGRELLIFDGALGTRIQAEAPEAKIPDELNITKPELIQKIHKEYVHAGANVITTNTFGANDFKLKGSNYSLEEIITAGVHNAREVAEDAYVALDIGPLGKMMEPIGDLTFDEAYEQFKKQVLAGKKAGCDLIIVETMTDISEARIAVLAAKENSDLPIVCTMTFNKNGKTMFGVDPVTMVAVLEGLRVDAIGINCSFGPEQLLPIVEKIVAYSSTPIIAQPNAGLPIVVDNQTHYDIDEKAFAENMKKMVHMGVSIVGGCCGTTPLHIAECKKLLQNVELNLQEKKNFTIAASPKNPILFEGITIMGEALVPTGRKEYTDALLNKKDSFFYSTARKQKKCGAQIINLNVSVPGVDEMEAMLCGIEEIASSVDAPLQIDSIHAEIIEAALRVYPGKAIINSVNGTEKSMKKIFPIAQKYGSLVIAMTFDERGICEKASERVEIAKKIIQRASEYGIDKKDIIVDCLSLPAKTHGESLMDTLQVVEQIKKLGVKTMLGVANVSFSLPNRRVLDRTYFAMALAKGLDAVMMNVYDKDMLETIEAYRVFTGTDPNGKEYTKKYRINTTEVDVAPNSRS</sequence>
<comment type="function">
    <text evidence="17">Catalyzes the transfer of a methyl group from methyl-cobalamin to homocysteine, yielding enzyme-bound cob(I)alamin and methionine. Subsequently, remethylates the cofactor using methyltetrahydrofolate.</text>
</comment>
<dbReference type="EMBL" id="QNRX01000001">
    <property type="protein sequence ID" value="RBP70044.1"/>
    <property type="molecule type" value="Genomic_DNA"/>
</dbReference>
<organism evidence="22 23">
    <name type="scientific">Alkalibaculum bacchi</name>
    <dbReference type="NCBI Taxonomy" id="645887"/>
    <lineage>
        <taxon>Bacteria</taxon>
        <taxon>Bacillati</taxon>
        <taxon>Bacillota</taxon>
        <taxon>Clostridia</taxon>
        <taxon>Eubacteriales</taxon>
        <taxon>Eubacteriaceae</taxon>
        <taxon>Alkalibaculum</taxon>
    </lineage>
</organism>
<dbReference type="InterPro" id="IPR011005">
    <property type="entry name" value="Dihydropteroate_synth-like_sf"/>
</dbReference>
<dbReference type="SUPFAM" id="SSF82282">
    <property type="entry name" value="Homocysteine S-methyltransferase"/>
    <property type="match status" value="1"/>
</dbReference>
<dbReference type="GO" id="GO:0005829">
    <property type="term" value="C:cytosol"/>
    <property type="evidence" value="ECO:0007669"/>
    <property type="project" value="TreeGrafter"/>
</dbReference>
<comment type="pathway">
    <text evidence="4">Amino-acid biosynthesis; L-methionine biosynthesis via de novo pathway; L-methionine from L-homocysteine (MetH route): step 1/1.</text>
</comment>
<name>A0A366IHQ6_9FIRM</name>
<dbReference type="PANTHER" id="PTHR45833">
    <property type="entry name" value="METHIONINE SYNTHASE"/>
    <property type="match status" value="1"/>
</dbReference>
<feature type="domain" description="Hcy-binding" evidence="20">
    <location>
        <begin position="1"/>
        <end position="281"/>
    </location>
</feature>
<evidence type="ECO:0000256" key="12">
    <source>
        <dbReference type="ARBA" id="ARBA00022691"/>
    </source>
</evidence>
<dbReference type="EC" id="2.1.1.13" evidence="6"/>
<evidence type="ECO:0000256" key="15">
    <source>
        <dbReference type="ARBA" id="ARBA00023167"/>
    </source>
</evidence>
<accession>A0A366IHQ6</accession>
<keyword evidence="8 19" id="KW-0489">Methyltransferase</keyword>
<dbReference type="RefSeq" id="WP_113919257.1">
    <property type="nucleotide sequence ID" value="NZ_QNRX01000001.1"/>
</dbReference>
<evidence type="ECO:0000256" key="19">
    <source>
        <dbReference type="PROSITE-ProRule" id="PRU00333"/>
    </source>
</evidence>
<dbReference type="OrthoDB" id="9803687at2"/>
<comment type="cofactor">
    <cofactor evidence="3">
        <name>methylcob(III)alamin</name>
        <dbReference type="ChEBI" id="CHEBI:28115"/>
    </cofactor>
</comment>
<feature type="binding site" evidence="19">
    <location>
        <position position="266"/>
    </location>
    <ligand>
        <name>Zn(2+)</name>
        <dbReference type="ChEBI" id="CHEBI:29105"/>
    </ligand>
</feature>
<keyword evidence="11 19" id="KW-0808">Transferase</keyword>
<evidence type="ECO:0000256" key="8">
    <source>
        <dbReference type="ARBA" id="ARBA00022603"/>
    </source>
</evidence>
<dbReference type="Pfam" id="PF00809">
    <property type="entry name" value="Pterin_bind"/>
    <property type="match status" value="1"/>
</dbReference>
<keyword evidence="15" id="KW-0486">Methionine biosynthesis</keyword>
<dbReference type="Gene3D" id="3.20.20.330">
    <property type="entry name" value="Homocysteine-binding-like domain"/>
    <property type="match status" value="1"/>
</dbReference>
<evidence type="ECO:0000259" key="21">
    <source>
        <dbReference type="PROSITE" id="PS50972"/>
    </source>
</evidence>
<evidence type="ECO:0000256" key="18">
    <source>
        <dbReference type="ARBA" id="ARBA00031040"/>
    </source>
</evidence>
<keyword evidence="9" id="KW-0028">Amino-acid biosynthesis</keyword>
<evidence type="ECO:0000313" key="23">
    <source>
        <dbReference type="Proteomes" id="UP000253490"/>
    </source>
</evidence>
<dbReference type="GO" id="GO:0008705">
    <property type="term" value="F:methionine synthase activity"/>
    <property type="evidence" value="ECO:0007669"/>
    <property type="project" value="UniProtKB-EC"/>
</dbReference>
<evidence type="ECO:0000256" key="7">
    <source>
        <dbReference type="ARBA" id="ARBA00013998"/>
    </source>
</evidence>
<evidence type="ECO:0000256" key="16">
    <source>
        <dbReference type="ARBA" id="ARBA00023285"/>
    </source>
</evidence>
<evidence type="ECO:0000256" key="9">
    <source>
        <dbReference type="ARBA" id="ARBA00022605"/>
    </source>
</evidence>
<dbReference type="PANTHER" id="PTHR45833:SF1">
    <property type="entry name" value="METHIONINE SYNTHASE"/>
    <property type="match status" value="1"/>
</dbReference>
<keyword evidence="16" id="KW-0170">Cobalt</keyword>
<keyword evidence="13 19" id="KW-0479">Metal-binding</keyword>
<evidence type="ECO:0000256" key="10">
    <source>
        <dbReference type="ARBA" id="ARBA00022628"/>
    </source>
</evidence>
<evidence type="ECO:0000256" key="4">
    <source>
        <dbReference type="ARBA" id="ARBA00005178"/>
    </source>
</evidence>
<feature type="binding site" evidence="19">
    <location>
        <position position="267"/>
    </location>
    <ligand>
        <name>Zn(2+)</name>
        <dbReference type="ChEBI" id="CHEBI:29105"/>
    </ligand>
</feature>
<evidence type="ECO:0000256" key="13">
    <source>
        <dbReference type="ARBA" id="ARBA00022723"/>
    </source>
</evidence>
<dbReference type="PROSITE" id="PS50972">
    <property type="entry name" value="PTERIN_BINDING"/>
    <property type="match status" value="1"/>
</dbReference>
<evidence type="ECO:0000256" key="5">
    <source>
        <dbReference type="ARBA" id="ARBA00010398"/>
    </source>
</evidence>
<evidence type="ECO:0000256" key="3">
    <source>
        <dbReference type="ARBA" id="ARBA00001956"/>
    </source>
</evidence>
<dbReference type="SUPFAM" id="SSF51717">
    <property type="entry name" value="Dihydropteroate synthetase-like"/>
    <property type="match status" value="1"/>
</dbReference>
<keyword evidence="12" id="KW-0949">S-adenosyl-L-methionine</keyword>
<proteinExistence type="inferred from homology"/>
<dbReference type="PROSITE" id="PS50970">
    <property type="entry name" value="HCY"/>
    <property type="match status" value="1"/>
</dbReference>
<dbReference type="GO" id="GO:0046653">
    <property type="term" value="P:tetrahydrofolate metabolic process"/>
    <property type="evidence" value="ECO:0007669"/>
    <property type="project" value="TreeGrafter"/>
</dbReference>
<gene>
    <name evidence="22" type="ORF">DES36_10195</name>
</gene>
<dbReference type="AlphaFoldDB" id="A0A366IHQ6"/>
<comment type="similarity">
    <text evidence="5">Belongs to the vitamin-B12 dependent methionine synthase family.</text>
</comment>
<comment type="caution">
    <text evidence="22">The sequence shown here is derived from an EMBL/GenBank/DDBJ whole genome shotgun (WGS) entry which is preliminary data.</text>
</comment>
<evidence type="ECO:0000256" key="2">
    <source>
        <dbReference type="ARBA" id="ARBA00001947"/>
    </source>
</evidence>
<keyword evidence="14 19" id="KW-0862">Zinc</keyword>
<dbReference type="GO" id="GO:0031419">
    <property type="term" value="F:cobalamin binding"/>
    <property type="evidence" value="ECO:0007669"/>
    <property type="project" value="UniProtKB-KW"/>
</dbReference>
<dbReference type="InterPro" id="IPR003726">
    <property type="entry name" value="HCY_dom"/>
</dbReference>
<evidence type="ECO:0000256" key="11">
    <source>
        <dbReference type="ARBA" id="ARBA00022679"/>
    </source>
</evidence>
<evidence type="ECO:0000256" key="1">
    <source>
        <dbReference type="ARBA" id="ARBA00001700"/>
    </source>
</evidence>
<dbReference type="Pfam" id="PF02574">
    <property type="entry name" value="S-methyl_trans"/>
    <property type="match status" value="1"/>
</dbReference>
<reference evidence="22 23" key="1">
    <citation type="submission" date="2018-06" db="EMBL/GenBank/DDBJ databases">
        <title>Genomic Encyclopedia of Type Strains, Phase IV (KMG-IV): sequencing the most valuable type-strain genomes for metagenomic binning, comparative biology and taxonomic classification.</title>
        <authorList>
            <person name="Goeker M."/>
        </authorList>
    </citation>
    <scope>NUCLEOTIDE SEQUENCE [LARGE SCALE GENOMIC DNA]</scope>
    <source>
        <strain evidence="22 23">DSM 22112</strain>
    </source>
</reference>
<evidence type="ECO:0000313" key="22">
    <source>
        <dbReference type="EMBL" id="RBP70044.1"/>
    </source>
</evidence>
<comment type="catalytic activity">
    <reaction evidence="1">
        <text>(6S)-5-methyl-5,6,7,8-tetrahydrofolate + L-homocysteine = (6S)-5,6,7,8-tetrahydrofolate + L-methionine</text>
        <dbReference type="Rhea" id="RHEA:11172"/>
        <dbReference type="ChEBI" id="CHEBI:18608"/>
        <dbReference type="ChEBI" id="CHEBI:57453"/>
        <dbReference type="ChEBI" id="CHEBI:57844"/>
        <dbReference type="ChEBI" id="CHEBI:58199"/>
        <dbReference type="EC" id="2.1.1.13"/>
    </reaction>
</comment>
<evidence type="ECO:0000256" key="17">
    <source>
        <dbReference type="ARBA" id="ARBA00025552"/>
    </source>
</evidence>
<feature type="domain" description="Pterin-binding" evidence="21">
    <location>
        <begin position="309"/>
        <end position="552"/>
    </location>
</feature>
<dbReference type="GO" id="GO:0046872">
    <property type="term" value="F:metal ion binding"/>
    <property type="evidence" value="ECO:0007669"/>
    <property type="project" value="UniProtKB-KW"/>
</dbReference>
<evidence type="ECO:0000256" key="14">
    <source>
        <dbReference type="ARBA" id="ARBA00022833"/>
    </source>
</evidence>
<comment type="cofactor">
    <cofactor evidence="2 19">
        <name>Zn(2+)</name>
        <dbReference type="ChEBI" id="CHEBI:29105"/>
    </cofactor>
</comment>
<evidence type="ECO:0000256" key="6">
    <source>
        <dbReference type="ARBA" id="ARBA00012032"/>
    </source>
</evidence>
<dbReference type="InterPro" id="IPR050554">
    <property type="entry name" value="Met_Synthase/Corrinoid"/>
</dbReference>
<dbReference type="Gene3D" id="3.20.20.20">
    <property type="entry name" value="Dihydropteroate synthase-like"/>
    <property type="match status" value="1"/>
</dbReference>
<dbReference type="GO" id="GO:0032259">
    <property type="term" value="P:methylation"/>
    <property type="evidence" value="ECO:0007669"/>
    <property type="project" value="UniProtKB-KW"/>
</dbReference>
<feature type="binding site" evidence="19">
    <location>
        <position position="201"/>
    </location>
    <ligand>
        <name>Zn(2+)</name>
        <dbReference type="ChEBI" id="CHEBI:29105"/>
    </ligand>
</feature>
<keyword evidence="10" id="KW-0846">Cobalamin</keyword>